<evidence type="ECO:0000313" key="3">
    <source>
        <dbReference type="Proteomes" id="UP000199699"/>
    </source>
</evidence>
<dbReference type="EMBL" id="FMHT01000003">
    <property type="protein sequence ID" value="SCL29182.1"/>
    <property type="molecule type" value="Genomic_DNA"/>
</dbReference>
<organism evidence="2 3">
    <name type="scientific">Micromonospora nigra</name>
    <dbReference type="NCBI Taxonomy" id="145857"/>
    <lineage>
        <taxon>Bacteria</taxon>
        <taxon>Bacillati</taxon>
        <taxon>Actinomycetota</taxon>
        <taxon>Actinomycetes</taxon>
        <taxon>Micromonosporales</taxon>
        <taxon>Micromonosporaceae</taxon>
        <taxon>Micromonospora</taxon>
    </lineage>
</organism>
<dbReference type="STRING" id="145857.GA0070616_3835"/>
<sequence>MGGNAGGIERRMTDQPPDRAEHRADDGGPLVVADAGAWRAWLDDHEDASDGVWLTLAKKGVTTPTSLTYAQALDEALCSGWIDGQSRTVDTATYQRRFTPRRQRSLWSARNVTHVARLIDEGRMRPRGFSEIERARADGRWDAAYAGSATIEMPDDLVAALGEVEAARRTFDTLNAQNRYAVLFRVTTARTPQTRQRRLDRLIEMLARGETPHPR</sequence>
<accession>A0A1C6SIJ1</accession>
<keyword evidence="3" id="KW-1185">Reference proteome</keyword>
<protein>
    <submittedName>
        <fullName evidence="2">Uncharacterized conserved protein YdeI, YjbR/CyaY-like superfamily, DUF1801 family</fullName>
    </submittedName>
</protein>
<gene>
    <name evidence="2" type="ORF">GA0070616_3835</name>
</gene>
<dbReference type="Pfam" id="PF13376">
    <property type="entry name" value="OmdA"/>
    <property type="match status" value="1"/>
</dbReference>
<evidence type="ECO:0000313" key="2">
    <source>
        <dbReference type="EMBL" id="SCL29182.1"/>
    </source>
</evidence>
<dbReference type="AlphaFoldDB" id="A0A1C6SIJ1"/>
<name>A0A1C6SIJ1_9ACTN</name>
<dbReference type="Proteomes" id="UP000199699">
    <property type="component" value="Unassembled WGS sequence"/>
</dbReference>
<evidence type="ECO:0000256" key="1">
    <source>
        <dbReference type="SAM" id="MobiDB-lite"/>
    </source>
</evidence>
<feature type="compositionally biased region" description="Basic and acidic residues" evidence="1">
    <location>
        <begin position="8"/>
        <end position="26"/>
    </location>
</feature>
<reference evidence="2 3" key="1">
    <citation type="submission" date="2016-06" db="EMBL/GenBank/DDBJ databases">
        <authorList>
            <person name="Kjaerup R.B."/>
            <person name="Dalgaard T.S."/>
            <person name="Juul-Madsen H.R."/>
        </authorList>
    </citation>
    <scope>NUCLEOTIDE SEQUENCE [LARGE SCALE GENOMIC DNA]</scope>
    <source>
        <strain evidence="2 3">DSM 43818</strain>
    </source>
</reference>
<proteinExistence type="predicted"/>
<feature type="region of interest" description="Disordered" evidence="1">
    <location>
        <begin position="1"/>
        <end position="28"/>
    </location>
</feature>